<name>X1PHR3_9ZZZZ</name>
<evidence type="ECO:0000313" key="1">
    <source>
        <dbReference type="EMBL" id="GAI55847.1"/>
    </source>
</evidence>
<feature type="non-terminal residue" evidence="1">
    <location>
        <position position="1"/>
    </location>
</feature>
<proteinExistence type="predicted"/>
<dbReference type="EMBL" id="BARV01037938">
    <property type="protein sequence ID" value="GAI55847.1"/>
    <property type="molecule type" value="Genomic_DNA"/>
</dbReference>
<protein>
    <recommendedName>
        <fullName evidence="2">TIGR00268 family protein</fullName>
    </recommendedName>
</protein>
<gene>
    <name evidence="1" type="ORF">S06H3_58577</name>
</gene>
<dbReference type="AlphaFoldDB" id="X1PHR3"/>
<sequence>RIEIEKEEIPKILQSNIREKMIKQLKKIGFEYITLDLEGYRSGSMDKR</sequence>
<reference evidence="1" key="1">
    <citation type="journal article" date="2014" name="Front. Microbiol.">
        <title>High frequency of phylogenetically diverse reductive dehalogenase-homologous genes in deep subseafloor sedimentary metagenomes.</title>
        <authorList>
            <person name="Kawai M."/>
            <person name="Futagami T."/>
            <person name="Toyoda A."/>
            <person name="Takaki Y."/>
            <person name="Nishi S."/>
            <person name="Hori S."/>
            <person name="Arai W."/>
            <person name="Tsubouchi T."/>
            <person name="Morono Y."/>
            <person name="Uchiyama I."/>
            <person name="Ito T."/>
            <person name="Fujiyama A."/>
            <person name="Inagaki F."/>
            <person name="Takami H."/>
        </authorList>
    </citation>
    <scope>NUCLEOTIDE SEQUENCE</scope>
    <source>
        <strain evidence="1">Expedition CK06-06</strain>
    </source>
</reference>
<evidence type="ECO:0008006" key="2">
    <source>
        <dbReference type="Google" id="ProtNLM"/>
    </source>
</evidence>
<accession>X1PHR3</accession>
<comment type="caution">
    <text evidence="1">The sequence shown here is derived from an EMBL/GenBank/DDBJ whole genome shotgun (WGS) entry which is preliminary data.</text>
</comment>
<organism evidence="1">
    <name type="scientific">marine sediment metagenome</name>
    <dbReference type="NCBI Taxonomy" id="412755"/>
    <lineage>
        <taxon>unclassified sequences</taxon>
        <taxon>metagenomes</taxon>
        <taxon>ecological metagenomes</taxon>
    </lineage>
</organism>